<dbReference type="InterPro" id="IPR018228">
    <property type="entry name" value="DNase_TatD-rel_CS"/>
</dbReference>
<dbReference type="Gene3D" id="3.20.20.140">
    <property type="entry name" value="Metal-dependent hydrolases"/>
    <property type="match status" value="1"/>
</dbReference>
<comment type="caution">
    <text evidence="4">The sequence shown here is derived from an EMBL/GenBank/DDBJ whole genome shotgun (WGS) entry which is preliminary data.</text>
</comment>
<keyword evidence="2" id="KW-0479">Metal-binding</keyword>
<dbReference type="Proteomes" id="UP001595783">
    <property type="component" value="Unassembled WGS sequence"/>
</dbReference>
<dbReference type="SUPFAM" id="SSF51556">
    <property type="entry name" value="Metallo-dependent hydrolases"/>
    <property type="match status" value="1"/>
</dbReference>
<dbReference type="PANTHER" id="PTHR46124:SF2">
    <property type="entry name" value="D-AMINOACYL-TRNA DEACYLASE"/>
    <property type="match status" value="1"/>
</dbReference>
<dbReference type="NCBIfam" id="TIGR00010">
    <property type="entry name" value="YchF/TatD family DNA exonuclease"/>
    <property type="match status" value="1"/>
</dbReference>
<dbReference type="InterPro" id="IPR032466">
    <property type="entry name" value="Metal_Hydrolase"/>
</dbReference>
<dbReference type="PROSITE" id="PS01091">
    <property type="entry name" value="TATD_3"/>
    <property type="match status" value="1"/>
</dbReference>
<dbReference type="GO" id="GO:0016787">
    <property type="term" value="F:hydrolase activity"/>
    <property type="evidence" value="ECO:0007669"/>
    <property type="project" value="UniProtKB-KW"/>
</dbReference>
<sequence length="260" mass="29529">MLQWIDTHCHLDHHLYYKDVEQVLENAKQAGITHAIIPGADPRDLQRALELCTHYEELYFAVGVHPLDLERFDRTELENYIRHPKCVAVGECGLDYHRLDSQDVSTKARQKEVFCTQIELALIHQKPLIVHIREASQDAYDILKGHQNLRGVLHCFNGDAILLKLCENFYYGIGGVATFKNAQHLQNALPKIPLERLLLETDAPYLTPHPFRGTRNEPKHTTLVAQKLAQILSIEPVRLAHITNTNAATLFGLAPLTKVS</sequence>
<dbReference type="RefSeq" id="WP_104752147.1">
    <property type="nucleotide sequence ID" value="NZ_FZMF01000015.1"/>
</dbReference>
<dbReference type="Pfam" id="PF01026">
    <property type="entry name" value="TatD_DNase"/>
    <property type="match status" value="1"/>
</dbReference>
<dbReference type="PANTHER" id="PTHR46124">
    <property type="entry name" value="D-AMINOACYL-TRNA DEACYLASE"/>
    <property type="match status" value="1"/>
</dbReference>
<evidence type="ECO:0000313" key="5">
    <source>
        <dbReference type="Proteomes" id="UP001595783"/>
    </source>
</evidence>
<dbReference type="PIRSF" id="PIRSF005902">
    <property type="entry name" value="DNase_TatD"/>
    <property type="match status" value="1"/>
</dbReference>
<dbReference type="EC" id="3.1.-.-" evidence="4"/>
<evidence type="ECO:0000256" key="2">
    <source>
        <dbReference type="ARBA" id="ARBA00022723"/>
    </source>
</evidence>
<reference evidence="5" key="1">
    <citation type="journal article" date="2019" name="Int. J. Syst. Evol. Microbiol.">
        <title>The Global Catalogue of Microorganisms (GCM) 10K type strain sequencing project: providing services to taxonomists for standard genome sequencing and annotation.</title>
        <authorList>
            <consortium name="The Broad Institute Genomics Platform"/>
            <consortium name="The Broad Institute Genome Sequencing Center for Infectious Disease"/>
            <person name="Wu L."/>
            <person name="Ma J."/>
        </authorList>
    </citation>
    <scope>NUCLEOTIDE SEQUENCE [LARGE SCALE GENOMIC DNA]</scope>
    <source>
        <strain evidence="5">CCUG 53816</strain>
    </source>
</reference>
<accession>A0ABV7ZFN9</accession>
<dbReference type="EMBL" id="JBHRZO010000002">
    <property type="protein sequence ID" value="MFC3847089.1"/>
    <property type="molecule type" value="Genomic_DNA"/>
</dbReference>
<dbReference type="InterPro" id="IPR015991">
    <property type="entry name" value="TatD/YcfH-like"/>
</dbReference>
<dbReference type="CDD" id="cd01310">
    <property type="entry name" value="TatD_DNAse"/>
    <property type="match status" value="1"/>
</dbReference>
<proteinExistence type="inferred from homology"/>
<evidence type="ECO:0000256" key="3">
    <source>
        <dbReference type="ARBA" id="ARBA00022801"/>
    </source>
</evidence>
<comment type="similarity">
    <text evidence="1">Belongs to the metallo-dependent hydrolases superfamily. TatD-type hydrolase family.</text>
</comment>
<protein>
    <submittedName>
        <fullName evidence="4">TatD family hydrolase</fullName>
        <ecNumber evidence="4">3.1.-.-</ecNumber>
    </submittedName>
</protein>
<evidence type="ECO:0000256" key="1">
    <source>
        <dbReference type="ARBA" id="ARBA00009275"/>
    </source>
</evidence>
<gene>
    <name evidence="4" type="ORF">ACFOPX_00875</name>
</gene>
<keyword evidence="3 4" id="KW-0378">Hydrolase</keyword>
<evidence type="ECO:0000313" key="4">
    <source>
        <dbReference type="EMBL" id="MFC3847089.1"/>
    </source>
</evidence>
<organism evidence="4 5">
    <name type="scientific">Helicobacter baculiformis</name>
    <dbReference type="NCBI Taxonomy" id="427351"/>
    <lineage>
        <taxon>Bacteria</taxon>
        <taxon>Pseudomonadati</taxon>
        <taxon>Campylobacterota</taxon>
        <taxon>Epsilonproteobacteria</taxon>
        <taxon>Campylobacterales</taxon>
        <taxon>Helicobacteraceae</taxon>
        <taxon>Helicobacter</taxon>
    </lineage>
</organism>
<keyword evidence="5" id="KW-1185">Reference proteome</keyword>
<name>A0ABV7ZFN9_9HELI</name>
<dbReference type="InterPro" id="IPR001130">
    <property type="entry name" value="TatD-like"/>
</dbReference>